<dbReference type="RefSeq" id="WP_092779773.1">
    <property type="nucleotide sequence ID" value="NZ_FORA01000002.1"/>
</dbReference>
<evidence type="ECO:0000259" key="2">
    <source>
        <dbReference type="PROSITE" id="PS50943"/>
    </source>
</evidence>
<dbReference type="STRING" id="390807.SAMN04488095_2002"/>
<reference evidence="3 4" key="1">
    <citation type="submission" date="2016-10" db="EMBL/GenBank/DDBJ databases">
        <authorList>
            <person name="de Groot N.N."/>
        </authorList>
    </citation>
    <scope>NUCLEOTIDE SEQUENCE [LARGE SCALE GENOMIC DNA]</scope>
    <source>
        <strain evidence="3 4">DSM 19073</strain>
    </source>
</reference>
<dbReference type="Gene3D" id="1.10.260.40">
    <property type="entry name" value="lambda repressor-like DNA-binding domains"/>
    <property type="match status" value="1"/>
</dbReference>
<dbReference type="PANTHER" id="PTHR46797">
    <property type="entry name" value="HTH-TYPE TRANSCRIPTIONAL REGULATOR"/>
    <property type="match status" value="1"/>
</dbReference>
<dbReference type="InterPro" id="IPR010982">
    <property type="entry name" value="Lambda_DNA-bd_dom_sf"/>
</dbReference>
<dbReference type="AlphaFoldDB" id="A0A1I3MYX5"/>
<accession>A0A1I3MYX5</accession>
<dbReference type="GO" id="GO:0003700">
    <property type="term" value="F:DNA-binding transcription factor activity"/>
    <property type="evidence" value="ECO:0007669"/>
    <property type="project" value="TreeGrafter"/>
</dbReference>
<dbReference type="InterPro" id="IPR013096">
    <property type="entry name" value="Cupin_2"/>
</dbReference>
<dbReference type="OrthoDB" id="9814751at2"/>
<dbReference type="PROSITE" id="PS50943">
    <property type="entry name" value="HTH_CROC1"/>
    <property type="match status" value="1"/>
</dbReference>
<feature type="domain" description="HTH cro/C1-type" evidence="2">
    <location>
        <begin position="16"/>
        <end position="70"/>
    </location>
</feature>
<dbReference type="GO" id="GO:0005829">
    <property type="term" value="C:cytosol"/>
    <property type="evidence" value="ECO:0007669"/>
    <property type="project" value="TreeGrafter"/>
</dbReference>
<dbReference type="Pfam" id="PF01381">
    <property type="entry name" value="HTH_3"/>
    <property type="match status" value="1"/>
</dbReference>
<dbReference type="GO" id="GO:0003677">
    <property type="term" value="F:DNA binding"/>
    <property type="evidence" value="ECO:0007669"/>
    <property type="project" value="UniProtKB-KW"/>
</dbReference>
<dbReference type="CDD" id="cd00093">
    <property type="entry name" value="HTH_XRE"/>
    <property type="match status" value="1"/>
</dbReference>
<dbReference type="InterPro" id="IPR050807">
    <property type="entry name" value="TransReg_Diox_bact_type"/>
</dbReference>
<evidence type="ECO:0000313" key="4">
    <source>
        <dbReference type="Proteomes" id="UP000199110"/>
    </source>
</evidence>
<sequence>MARPKVKSDPNLGHLIRKRRKQLGLTLQALCDDAGLSVGYLSQVERSQATPSLGTLAQIAQGLSVGLEYFIATPRPADSLSRNGARPQFSIDGSSILYEAVSADFPGAELSCYILHVPPGYASEVVCHEGEEIIFLLEGEITQTLGGQSFILQRGDSLHYSGSTPHSWSNGTTETTRILWTGTLSVLQRKGAVKLPEMAPANTNG</sequence>
<name>A0A1I3MYX5_9RHOB</name>
<dbReference type="CDD" id="cd02209">
    <property type="entry name" value="cupin_XRE_C"/>
    <property type="match status" value="1"/>
</dbReference>
<evidence type="ECO:0000313" key="3">
    <source>
        <dbReference type="EMBL" id="SFJ02161.1"/>
    </source>
</evidence>
<keyword evidence="4" id="KW-1185">Reference proteome</keyword>
<dbReference type="InterPro" id="IPR011051">
    <property type="entry name" value="RmlC_Cupin_sf"/>
</dbReference>
<organism evidence="3 4">
    <name type="scientific">Jannaschia pohangensis</name>
    <dbReference type="NCBI Taxonomy" id="390807"/>
    <lineage>
        <taxon>Bacteria</taxon>
        <taxon>Pseudomonadati</taxon>
        <taxon>Pseudomonadota</taxon>
        <taxon>Alphaproteobacteria</taxon>
        <taxon>Rhodobacterales</taxon>
        <taxon>Roseobacteraceae</taxon>
        <taxon>Jannaschia</taxon>
    </lineage>
</organism>
<dbReference type="SUPFAM" id="SSF51182">
    <property type="entry name" value="RmlC-like cupins"/>
    <property type="match status" value="1"/>
</dbReference>
<proteinExistence type="predicted"/>
<protein>
    <submittedName>
        <fullName evidence="3">Transcriptional regulator, XRE family with cupin sensor</fullName>
    </submittedName>
</protein>
<dbReference type="PANTHER" id="PTHR46797:SF1">
    <property type="entry name" value="METHYLPHOSPHONATE SYNTHASE"/>
    <property type="match status" value="1"/>
</dbReference>
<dbReference type="SUPFAM" id="SSF47413">
    <property type="entry name" value="lambda repressor-like DNA-binding domains"/>
    <property type="match status" value="1"/>
</dbReference>
<dbReference type="InterPro" id="IPR014710">
    <property type="entry name" value="RmlC-like_jellyroll"/>
</dbReference>
<keyword evidence="1" id="KW-0238">DNA-binding</keyword>
<dbReference type="EMBL" id="FORA01000002">
    <property type="protein sequence ID" value="SFJ02161.1"/>
    <property type="molecule type" value="Genomic_DNA"/>
</dbReference>
<dbReference type="Proteomes" id="UP000199110">
    <property type="component" value="Unassembled WGS sequence"/>
</dbReference>
<dbReference type="Gene3D" id="2.60.120.10">
    <property type="entry name" value="Jelly Rolls"/>
    <property type="match status" value="1"/>
</dbReference>
<evidence type="ECO:0000256" key="1">
    <source>
        <dbReference type="ARBA" id="ARBA00023125"/>
    </source>
</evidence>
<gene>
    <name evidence="3" type="ORF">SAMN04488095_2002</name>
</gene>
<dbReference type="InterPro" id="IPR001387">
    <property type="entry name" value="Cro/C1-type_HTH"/>
</dbReference>
<dbReference type="Pfam" id="PF07883">
    <property type="entry name" value="Cupin_2"/>
    <property type="match status" value="1"/>
</dbReference>
<dbReference type="SMART" id="SM00530">
    <property type="entry name" value="HTH_XRE"/>
    <property type="match status" value="1"/>
</dbReference>